<evidence type="ECO:0000256" key="4">
    <source>
        <dbReference type="ARBA" id="ARBA00022741"/>
    </source>
</evidence>
<gene>
    <name evidence="11" type="ORF">Ocin01_18144</name>
</gene>
<evidence type="ECO:0000256" key="9">
    <source>
        <dbReference type="ARBA" id="ARBA00038061"/>
    </source>
</evidence>
<keyword evidence="2" id="KW-1003">Cell membrane</keyword>
<accession>A0A1D2M6D6</accession>
<dbReference type="InterPro" id="IPR005225">
    <property type="entry name" value="Small_GTP-bd"/>
</dbReference>
<dbReference type="PANTHER" id="PTHR46149:SF7">
    <property type="entry name" value="GTP-BINDING PROTEIN DI-RAS2"/>
    <property type="match status" value="1"/>
</dbReference>
<dbReference type="GO" id="GO:0005886">
    <property type="term" value="C:plasma membrane"/>
    <property type="evidence" value="ECO:0007669"/>
    <property type="project" value="UniProtKB-SubCell"/>
</dbReference>
<feature type="compositionally biased region" description="Basic residues" evidence="10">
    <location>
        <begin position="261"/>
        <end position="278"/>
    </location>
</feature>
<keyword evidence="6" id="KW-0472">Membrane</keyword>
<dbReference type="SMART" id="SM00175">
    <property type="entry name" value="RAB"/>
    <property type="match status" value="1"/>
</dbReference>
<dbReference type="Gene3D" id="3.40.50.300">
    <property type="entry name" value="P-loop containing nucleotide triphosphate hydrolases"/>
    <property type="match status" value="1"/>
</dbReference>
<keyword evidence="5" id="KW-0342">GTP-binding</keyword>
<dbReference type="PROSITE" id="PS51419">
    <property type="entry name" value="RAB"/>
    <property type="match status" value="1"/>
</dbReference>
<evidence type="ECO:0000256" key="3">
    <source>
        <dbReference type="ARBA" id="ARBA00022481"/>
    </source>
</evidence>
<protein>
    <submittedName>
        <fullName evidence="11">GTP-binding protein Di-Ras2</fullName>
    </submittedName>
</protein>
<evidence type="ECO:0000256" key="7">
    <source>
        <dbReference type="ARBA" id="ARBA00023288"/>
    </source>
</evidence>
<evidence type="ECO:0000256" key="1">
    <source>
        <dbReference type="ARBA" id="ARBA00004193"/>
    </source>
</evidence>
<dbReference type="GO" id="GO:0005525">
    <property type="term" value="F:GTP binding"/>
    <property type="evidence" value="ECO:0007669"/>
    <property type="project" value="UniProtKB-KW"/>
</dbReference>
<dbReference type="SUPFAM" id="SSF52540">
    <property type="entry name" value="P-loop containing nucleoside triphosphate hydrolases"/>
    <property type="match status" value="1"/>
</dbReference>
<dbReference type="SMART" id="SM00173">
    <property type="entry name" value="RAS"/>
    <property type="match status" value="1"/>
</dbReference>
<evidence type="ECO:0000256" key="6">
    <source>
        <dbReference type="ARBA" id="ARBA00023136"/>
    </source>
</evidence>
<dbReference type="STRING" id="48709.A0A1D2M6D6"/>
<dbReference type="FunFam" id="3.40.50.300:FF:000475">
    <property type="entry name" value="GTP-binding protein Rhes"/>
    <property type="match status" value="1"/>
</dbReference>
<feature type="compositionally biased region" description="Polar residues" evidence="10">
    <location>
        <begin position="203"/>
        <end position="231"/>
    </location>
</feature>
<dbReference type="GO" id="GO:0003924">
    <property type="term" value="F:GTPase activity"/>
    <property type="evidence" value="ECO:0007669"/>
    <property type="project" value="InterPro"/>
</dbReference>
<keyword evidence="8" id="KW-0636">Prenylation</keyword>
<dbReference type="SMART" id="SM00174">
    <property type="entry name" value="RHO"/>
    <property type="match status" value="1"/>
</dbReference>
<dbReference type="Pfam" id="PF00071">
    <property type="entry name" value="Ras"/>
    <property type="match status" value="1"/>
</dbReference>
<dbReference type="PRINTS" id="PR00449">
    <property type="entry name" value="RASTRNSFRMNG"/>
</dbReference>
<comment type="similarity">
    <text evidence="9">Belongs to the small GTPase superfamily. RasD family.</text>
</comment>
<dbReference type="AlphaFoldDB" id="A0A1D2M6D6"/>
<reference evidence="11 12" key="1">
    <citation type="journal article" date="2016" name="Genome Biol. Evol.">
        <title>Gene Family Evolution Reflects Adaptation to Soil Environmental Stressors in the Genome of the Collembolan Orchesella cincta.</title>
        <authorList>
            <person name="Faddeeva-Vakhrusheva A."/>
            <person name="Derks M.F."/>
            <person name="Anvar S.Y."/>
            <person name="Agamennone V."/>
            <person name="Suring W."/>
            <person name="Smit S."/>
            <person name="van Straalen N.M."/>
            <person name="Roelofs D."/>
        </authorList>
    </citation>
    <scope>NUCLEOTIDE SEQUENCE [LARGE SCALE GENOMIC DNA]</scope>
    <source>
        <tissue evidence="11">Mixed pool</tissue>
    </source>
</reference>
<comment type="caution">
    <text evidence="11">The sequence shown here is derived from an EMBL/GenBank/DDBJ whole genome shotgun (WGS) entry which is preliminary data.</text>
</comment>
<evidence type="ECO:0000256" key="10">
    <source>
        <dbReference type="SAM" id="MobiDB-lite"/>
    </source>
</evidence>
<dbReference type="InterPro" id="IPR027417">
    <property type="entry name" value="P-loop_NTPase"/>
</dbReference>
<evidence type="ECO:0000256" key="8">
    <source>
        <dbReference type="ARBA" id="ARBA00023289"/>
    </source>
</evidence>
<evidence type="ECO:0000313" key="12">
    <source>
        <dbReference type="Proteomes" id="UP000094527"/>
    </source>
</evidence>
<dbReference type="InterPro" id="IPR001806">
    <property type="entry name" value="Small_GTPase"/>
</dbReference>
<evidence type="ECO:0000256" key="2">
    <source>
        <dbReference type="ARBA" id="ARBA00022475"/>
    </source>
</evidence>
<dbReference type="OMA" id="NGECILD"/>
<proteinExistence type="inferred from homology"/>
<keyword evidence="4" id="KW-0547">Nucleotide-binding</keyword>
<dbReference type="PANTHER" id="PTHR46149">
    <property type="entry name" value="MIP08469P"/>
    <property type="match status" value="1"/>
</dbReference>
<feature type="compositionally biased region" description="Low complexity" evidence="10">
    <location>
        <begin position="232"/>
        <end position="247"/>
    </location>
</feature>
<comment type="subcellular location">
    <subcellularLocation>
        <location evidence="1">Cell membrane</location>
        <topology evidence="1">Lipid-anchor</topology>
    </subcellularLocation>
</comment>
<sequence length="293" mass="32758">MITKMGDVERIRLVILGGPKVGKSAIVKRFLFGSFMEKYKPTVEDLYSKEYDFSRITLKVDILDTAGDLQFPAMRRLSIATAHAFLLVYAIDDVSSFETVKGCFQEIQEQRADFQEVPIVVAGNKMDVELTSVEVEFDDVSDWLSTHLPTLKTKIMECSAKRDANVREVFRSFIHLSKIPQQQLEAEEGCGLKRRLSDHASSRCIQSRSGCNSPDYSRPSTPTISQRRNSGLSTPSKAPASPSSLSPNYLSTEDASPFGRNKPRSRSLIRRCSKKVKKQVQDATEGPGECHLT</sequence>
<dbReference type="OrthoDB" id="265044at2759"/>
<dbReference type="InterPro" id="IPR052236">
    <property type="entry name" value="Small_GTPase_RasD"/>
</dbReference>
<organism evidence="11 12">
    <name type="scientific">Orchesella cincta</name>
    <name type="common">Springtail</name>
    <name type="synonym">Podura cincta</name>
    <dbReference type="NCBI Taxonomy" id="48709"/>
    <lineage>
        <taxon>Eukaryota</taxon>
        <taxon>Metazoa</taxon>
        <taxon>Ecdysozoa</taxon>
        <taxon>Arthropoda</taxon>
        <taxon>Hexapoda</taxon>
        <taxon>Collembola</taxon>
        <taxon>Entomobryomorpha</taxon>
        <taxon>Entomobryoidea</taxon>
        <taxon>Orchesellidae</taxon>
        <taxon>Orchesellinae</taxon>
        <taxon>Orchesella</taxon>
    </lineage>
</organism>
<keyword evidence="7" id="KW-0449">Lipoprotein</keyword>
<evidence type="ECO:0000313" key="11">
    <source>
        <dbReference type="EMBL" id="ODM88538.1"/>
    </source>
</evidence>
<evidence type="ECO:0000256" key="5">
    <source>
        <dbReference type="ARBA" id="ARBA00023134"/>
    </source>
</evidence>
<dbReference type="EMBL" id="LJIJ01003450">
    <property type="protein sequence ID" value="ODM88538.1"/>
    <property type="molecule type" value="Genomic_DNA"/>
</dbReference>
<dbReference type="PROSITE" id="PS51421">
    <property type="entry name" value="RAS"/>
    <property type="match status" value="1"/>
</dbReference>
<dbReference type="NCBIfam" id="TIGR00231">
    <property type="entry name" value="small_GTP"/>
    <property type="match status" value="1"/>
</dbReference>
<name>A0A1D2M6D6_ORCCI</name>
<keyword evidence="12" id="KW-1185">Reference proteome</keyword>
<feature type="region of interest" description="Disordered" evidence="10">
    <location>
        <begin position="203"/>
        <end position="293"/>
    </location>
</feature>
<dbReference type="Proteomes" id="UP000094527">
    <property type="component" value="Unassembled WGS sequence"/>
</dbReference>
<keyword evidence="3" id="KW-0488">Methylation</keyword>